<proteinExistence type="predicted"/>
<dbReference type="Proteomes" id="UP000299102">
    <property type="component" value="Unassembled WGS sequence"/>
</dbReference>
<feature type="region of interest" description="Disordered" evidence="1">
    <location>
        <begin position="76"/>
        <end position="109"/>
    </location>
</feature>
<dbReference type="AlphaFoldDB" id="A0A4C1VLK7"/>
<sequence>MRPIPGHSYRPLIAYDTPSRPRHLDESCCVRKITPDSRLQITHQDKTSNLKMLHTLPPDLRCTGLVCPLLRNAASMSSGPAEHSVPHDCGGRVIRQKQHDRQRLETRNL</sequence>
<protein>
    <submittedName>
        <fullName evidence="2">Uncharacterized protein</fullName>
    </submittedName>
</protein>
<name>A0A4C1VLK7_EUMVA</name>
<gene>
    <name evidence="2" type="ORF">EVAR_26973_1</name>
</gene>
<reference evidence="2 3" key="1">
    <citation type="journal article" date="2019" name="Commun. Biol.">
        <title>The bagworm genome reveals a unique fibroin gene that provides high tensile strength.</title>
        <authorList>
            <person name="Kono N."/>
            <person name="Nakamura H."/>
            <person name="Ohtoshi R."/>
            <person name="Tomita M."/>
            <person name="Numata K."/>
            <person name="Arakawa K."/>
        </authorList>
    </citation>
    <scope>NUCLEOTIDE SEQUENCE [LARGE SCALE GENOMIC DNA]</scope>
</reference>
<organism evidence="2 3">
    <name type="scientific">Eumeta variegata</name>
    <name type="common">Bagworm moth</name>
    <name type="synonym">Eumeta japonica</name>
    <dbReference type="NCBI Taxonomy" id="151549"/>
    <lineage>
        <taxon>Eukaryota</taxon>
        <taxon>Metazoa</taxon>
        <taxon>Ecdysozoa</taxon>
        <taxon>Arthropoda</taxon>
        <taxon>Hexapoda</taxon>
        <taxon>Insecta</taxon>
        <taxon>Pterygota</taxon>
        <taxon>Neoptera</taxon>
        <taxon>Endopterygota</taxon>
        <taxon>Lepidoptera</taxon>
        <taxon>Glossata</taxon>
        <taxon>Ditrysia</taxon>
        <taxon>Tineoidea</taxon>
        <taxon>Psychidae</taxon>
        <taxon>Oiketicinae</taxon>
        <taxon>Eumeta</taxon>
    </lineage>
</organism>
<evidence type="ECO:0000313" key="2">
    <source>
        <dbReference type="EMBL" id="GBP39187.1"/>
    </source>
</evidence>
<comment type="caution">
    <text evidence="2">The sequence shown here is derived from an EMBL/GenBank/DDBJ whole genome shotgun (WGS) entry which is preliminary data.</text>
</comment>
<keyword evidence="3" id="KW-1185">Reference proteome</keyword>
<feature type="compositionally biased region" description="Basic and acidic residues" evidence="1">
    <location>
        <begin position="97"/>
        <end position="109"/>
    </location>
</feature>
<evidence type="ECO:0000256" key="1">
    <source>
        <dbReference type="SAM" id="MobiDB-lite"/>
    </source>
</evidence>
<accession>A0A4C1VLK7</accession>
<evidence type="ECO:0000313" key="3">
    <source>
        <dbReference type="Proteomes" id="UP000299102"/>
    </source>
</evidence>
<dbReference type="EMBL" id="BGZK01000361">
    <property type="protein sequence ID" value="GBP39187.1"/>
    <property type="molecule type" value="Genomic_DNA"/>
</dbReference>